<feature type="transmembrane region" description="Helical" evidence="1">
    <location>
        <begin position="24"/>
        <end position="42"/>
    </location>
</feature>
<dbReference type="RefSeq" id="WP_073096149.1">
    <property type="nucleotide sequence ID" value="NZ_FRCY01000012.1"/>
</dbReference>
<gene>
    <name evidence="2" type="ORF">SAMN04488057_11265</name>
</gene>
<evidence type="ECO:0000256" key="1">
    <source>
        <dbReference type="SAM" id="Phobius"/>
    </source>
</evidence>
<feature type="transmembrane region" description="Helical" evidence="1">
    <location>
        <begin position="48"/>
        <end position="67"/>
    </location>
</feature>
<dbReference type="STRING" id="388280.SAMN04488057_11265"/>
<organism evidence="2 3">
    <name type="scientific">Cyclobacterium lianum</name>
    <dbReference type="NCBI Taxonomy" id="388280"/>
    <lineage>
        <taxon>Bacteria</taxon>
        <taxon>Pseudomonadati</taxon>
        <taxon>Bacteroidota</taxon>
        <taxon>Cytophagia</taxon>
        <taxon>Cytophagales</taxon>
        <taxon>Cyclobacteriaceae</taxon>
        <taxon>Cyclobacterium</taxon>
    </lineage>
</organism>
<sequence>MGKQFSIYKGLQKPLMYKGFQGKYIGWGITSLVMGLVLGGLIGSLTDMVFGGILTISTITGGLYFTSQQQKKGLHNKTRNLGVFLPPTDLKHYHHAKAEKNTL</sequence>
<proteinExistence type="predicted"/>
<evidence type="ECO:0008006" key="4">
    <source>
        <dbReference type="Google" id="ProtNLM"/>
    </source>
</evidence>
<reference evidence="2 3" key="1">
    <citation type="submission" date="2016-11" db="EMBL/GenBank/DDBJ databases">
        <authorList>
            <person name="Jaros S."/>
            <person name="Januszkiewicz K."/>
            <person name="Wedrychowicz H."/>
        </authorList>
    </citation>
    <scope>NUCLEOTIDE SEQUENCE [LARGE SCALE GENOMIC DNA]</scope>
    <source>
        <strain evidence="2 3">CGMCC 1.6102</strain>
    </source>
</reference>
<dbReference type="AlphaFoldDB" id="A0A1M7PZ47"/>
<protein>
    <recommendedName>
        <fullName evidence="4">DUF4133 domain-containing protein</fullName>
    </recommendedName>
</protein>
<keyword evidence="1" id="KW-0812">Transmembrane</keyword>
<dbReference type="Proteomes" id="UP000184513">
    <property type="component" value="Unassembled WGS sequence"/>
</dbReference>
<evidence type="ECO:0000313" key="3">
    <source>
        <dbReference type="Proteomes" id="UP000184513"/>
    </source>
</evidence>
<evidence type="ECO:0000313" key="2">
    <source>
        <dbReference type="EMBL" id="SHN23140.1"/>
    </source>
</evidence>
<dbReference type="EMBL" id="FRCY01000012">
    <property type="protein sequence ID" value="SHN23140.1"/>
    <property type="molecule type" value="Genomic_DNA"/>
</dbReference>
<keyword evidence="1" id="KW-1133">Transmembrane helix</keyword>
<accession>A0A1M7PZ47</accession>
<name>A0A1M7PZ47_9BACT</name>
<dbReference type="OrthoDB" id="1048241at2"/>
<keyword evidence="3" id="KW-1185">Reference proteome</keyword>
<keyword evidence="1" id="KW-0472">Membrane</keyword>